<reference evidence="1 2" key="1">
    <citation type="submission" date="2024-09" db="EMBL/GenBank/DDBJ databases">
        <title>Chromosome-scale assembly of Riccia fluitans.</title>
        <authorList>
            <person name="Paukszto L."/>
            <person name="Sawicki J."/>
            <person name="Karawczyk K."/>
            <person name="Piernik-Szablinska J."/>
            <person name="Szczecinska M."/>
            <person name="Mazdziarz M."/>
        </authorList>
    </citation>
    <scope>NUCLEOTIDE SEQUENCE [LARGE SCALE GENOMIC DNA]</scope>
    <source>
        <strain evidence="1">Rf_01</strain>
        <tissue evidence="1">Aerial parts of the thallus</tissue>
    </source>
</reference>
<dbReference type="EMBL" id="JBHFFA010000001">
    <property type="protein sequence ID" value="KAL2652165.1"/>
    <property type="molecule type" value="Genomic_DNA"/>
</dbReference>
<protein>
    <submittedName>
        <fullName evidence="1">Uncharacterized protein</fullName>
    </submittedName>
</protein>
<dbReference type="Proteomes" id="UP001605036">
    <property type="component" value="Unassembled WGS sequence"/>
</dbReference>
<comment type="caution">
    <text evidence="1">The sequence shown here is derived from an EMBL/GenBank/DDBJ whole genome shotgun (WGS) entry which is preliminary data.</text>
</comment>
<keyword evidence="2" id="KW-1185">Reference proteome</keyword>
<organism evidence="1 2">
    <name type="scientific">Riccia fluitans</name>
    <dbReference type="NCBI Taxonomy" id="41844"/>
    <lineage>
        <taxon>Eukaryota</taxon>
        <taxon>Viridiplantae</taxon>
        <taxon>Streptophyta</taxon>
        <taxon>Embryophyta</taxon>
        <taxon>Marchantiophyta</taxon>
        <taxon>Marchantiopsida</taxon>
        <taxon>Marchantiidae</taxon>
        <taxon>Marchantiales</taxon>
        <taxon>Ricciaceae</taxon>
        <taxon>Riccia</taxon>
    </lineage>
</organism>
<dbReference type="AlphaFoldDB" id="A0ABD1ZLH1"/>
<proteinExistence type="predicted"/>
<gene>
    <name evidence="1" type="ORF">R1flu_020293</name>
</gene>
<accession>A0ABD1ZLH1</accession>
<evidence type="ECO:0000313" key="2">
    <source>
        <dbReference type="Proteomes" id="UP001605036"/>
    </source>
</evidence>
<sequence>MASIQVLTLRSCAKGAYVPTEFFSFPVRCSTTSSNTSIGGESFGARCCQGESSTLYQGCRGIARPADPEADAKARIDVNEQIFALEHLNPTPRPTTSSLFDGSCEFHFAGATSPGLIAA</sequence>
<evidence type="ECO:0000313" key="1">
    <source>
        <dbReference type="EMBL" id="KAL2652165.1"/>
    </source>
</evidence>
<name>A0ABD1ZLH1_9MARC</name>